<evidence type="ECO:0000313" key="3">
    <source>
        <dbReference type="Proteomes" id="UP000176997"/>
    </source>
</evidence>
<gene>
    <name evidence="2" type="ORF">A2675_00210</name>
</gene>
<dbReference type="Proteomes" id="UP000176997">
    <property type="component" value="Unassembled WGS sequence"/>
</dbReference>
<dbReference type="CDD" id="cd03801">
    <property type="entry name" value="GT4_PimA-like"/>
    <property type="match status" value="1"/>
</dbReference>
<reference evidence="2 3" key="1">
    <citation type="journal article" date="2016" name="Nat. Commun.">
        <title>Thousands of microbial genomes shed light on interconnected biogeochemical processes in an aquifer system.</title>
        <authorList>
            <person name="Anantharaman K."/>
            <person name="Brown C.T."/>
            <person name="Hug L.A."/>
            <person name="Sharon I."/>
            <person name="Castelle C.J."/>
            <person name="Probst A.J."/>
            <person name="Thomas B.C."/>
            <person name="Singh A."/>
            <person name="Wilkins M.J."/>
            <person name="Karaoz U."/>
            <person name="Brodie E.L."/>
            <person name="Williams K.H."/>
            <person name="Hubbard S.S."/>
            <person name="Banfield J.F."/>
        </authorList>
    </citation>
    <scope>NUCLEOTIDE SEQUENCE [LARGE SCALE GENOMIC DNA]</scope>
</reference>
<dbReference type="InterPro" id="IPR050194">
    <property type="entry name" value="Glycosyltransferase_grp1"/>
</dbReference>
<protein>
    <recommendedName>
        <fullName evidence="1">Glycosyl transferase family 1 domain-containing protein</fullName>
    </recommendedName>
</protein>
<dbReference type="PANTHER" id="PTHR45947">
    <property type="entry name" value="SULFOQUINOVOSYL TRANSFERASE SQD2"/>
    <property type="match status" value="1"/>
</dbReference>
<dbReference type="AlphaFoldDB" id="A0A1G2SBJ2"/>
<dbReference type="InterPro" id="IPR001296">
    <property type="entry name" value="Glyco_trans_1"/>
</dbReference>
<evidence type="ECO:0000259" key="1">
    <source>
        <dbReference type="Pfam" id="PF00534"/>
    </source>
</evidence>
<dbReference type="PANTHER" id="PTHR45947:SF3">
    <property type="entry name" value="SULFOQUINOVOSYL TRANSFERASE SQD2"/>
    <property type="match status" value="1"/>
</dbReference>
<organism evidence="2 3">
    <name type="scientific">Candidatus Yonathbacteria bacterium RIFCSPHIGHO2_01_FULL_51_10</name>
    <dbReference type="NCBI Taxonomy" id="1802723"/>
    <lineage>
        <taxon>Bacteria</taxon>
        <taxon>Candidatus Yonathiibacteriota</taxon>
    </lineage>
</organism>
<proteinExistence type="predicted"/>
<dbReference type="STRING" id="1802723.A2675_00210"/>
<dbReference type="SUPFAM" id="SSF53756">
    <property type="entry name" value="UDP-Glycosyltransferase/glycogen phosphorylase"/>
    <property type="match status" value="1"/>
</dbReference>
<evidence type="ECO:0000313" key="2">
    <source>
        <dbReference type="EMBL" id="OHA82039.1"/>
    </source>
</evidence>
<comment type="caution">
    <text evidence="2">The sequence shown here is derived from an EMBL/GenBank/DDBJ whole genome shotgun (WGS) entry which is preliminary data.</text>
</comment>
<dbReference type="GO" id="GO:0016758">
    <property type="term" value="F:hexosyltransferase activity"/>
    <property type="evidence" value="ECO:0007669"/>
    <property type="project" value="TreeGrafter"/>
</dbReference>
<feature type="domain" description="Glycosyl transferase family 1" evidence="1">
    <location>
        <begin position="171"/>
        <end position="295"/>
    </location>
</feature>
<dbReference type="EMBL" id="MHUS01000004">
    <property type="protein sequence ID" value="OHA82039.1"/>
    <property type="molecule type" value="Genomic_DNA"/>
</dbReference>
<accession>A0A1G2SBJ2</accession>
<dbReference type="Pfam" id="PF00534">
    <property type="entry name" value="Glycos_transf_1"/>
    <property type="match status" value="1"/>
</dbReference>
<name>A0A1G2SBJ2_9BACT</name>
<dbReference type="Gene3D" id="3.40.50.2000">
    <property type="entry name" value="Glycogen Phosphorylase B"/>
    <property type="match status" value="2"/>
</dbReference>
<sequence length="352" mass="40007">MRLLILTQKVDIHDPVLGFFHRWIEEFAKHARQVTVIALGVGEYHLPQNVRVFSLGKPAQGWSASDGERFFSRFKYSVRFYHLIWRERKNYDAVFVHMNPEYVILGGFLWRLWGKKIALWYTHKSVDLKLRLAEKFADDIFTASKESFRLPSKKVMVMGHGIDTNLFSGARKREKKEGAQISILHVGRITSIKNLEAVVEALNILKNDQKVDARAVFVGAPVTESDKEYLKKLQKSVNDRNLSTVVSFVGAVSHDRVPSYYASADIVVNLSDTGSIDKAVLEGMASGVHVLTSNEAFKNILPQHCMVSKNPKEIAKRIVLLAHRTPELALRDYVAGRHSLPRLVDLIVKIYE</sequence>